<keyword evidence="4" id="KW-1185">Reference proteome</keyword>
<dbReference type="EC" id="4.3.2.2" evidence="3"/>
<dbReference type="GO" id="GO:0016829">
    <property type="term" value="F:lyase activity"/>
    <property type="evidence" value="ECO:0007669"/>
    <property type="project" value="UniProtKB-KW"/>
</dbReference>
<dbReference type="SUPFAM" id="SSF48557">
    <property type="entry name" value="L-aspartase-like"/>
    <property type="match status" value="1"/>
</dbReference>
<evidence type="ECO:0000313" key="4">
    <source>
        <dbReference type="Proteomes" id="UP000078407"/>
    </source>
</evidence>
<comment type="caution">
    <text evidence="3">The sequence shown here is derived from an EMBL/GenBank/DDBJ whole genome shotgun (WGS) entry which is preliminary data.</text>
</comment>
<dbReference type="RefSeq" id="WP_064547991.1">
    <property type="nucleotide sequence ID" value="NZ_LXEQ01000056.1"/>
</dbReference>
<dbReference type="InterPro" id="IPR008948">
    <property type="entry name" value="L-Aspartase-like"/>
</dbReference>
<reference evidence="3 4" key="1">
    <citation type="submission" date="2016-04" db="EMBL/GenBank/DDBJ databases">
        <title>ATOL: Assembling a taxonomically balanced genome-scale reconstruction of the evolutionary history of the Enterobacteriaceae.</title>
        <authorList>
            <person name="Plunkett G.III."/>
            <person name="Neeno-Eckwall E.C."/>
            <person name="Glasner J.D."/>
            <person name="Perna N.T."/>
        </authorList>
    </citation>
    <scope>NUCLEOTIDE SEQUENCE [LARGE SCALE GENOMIC DNA]</scope>
    <source>
        <strain evidence="3 4">ATCC 51602</strain>
    </source>
</reference>
<sequence length="436" mass="48757">MTTCYDPTSYTLNRNGFENIYQDTSIYQVWLDIEAVLAKVQIELGIIPKQQGDIIVKHCDISLLDKENIIQGYIKTKHPLVPVLNELGRIVGDDAAKYIHYGITTQNIQQTAELYICKKFHQEFISIIDKMVINIGELKRRNEGVVIAARTHSKHALPILLNTKFSVWEDELLRCKDILITSANGIFQVMMGGAVGGFHTLPDVGPEMQSRVADMLGMGEMKIPSRSIRVHMCQYVNNLTLIAHVCAKIAEEVYISSSEEYSEMSEGFSEGQVGSSTMPQKINPALCYGIIGNSKVLFSLPGTILNMAVRPFEADGCSNLVIDSLLREANLLTHEIILKTEVLLKDLFIDKAAMERNLNITKGMINGENVMMELCKRGLGKAKAHEAVYDIIMAAKKESITFSESYSRYENLHCILPMEDFEQAITPGSYTGLEYS</sequence>
<keyword evidence="1 3" id="KW-0456">Lyase</keyword>
<evidence type="ECO:0000259" key="2">
    <source>
        <dbReference type="SMART" id="SM00998"/>
    </source>
</evidence>
<proteinExistence type="predicted"/>
<dbReference type="PROSITE" id="PS00163">
    <property type="entry name" value="FUMARATE_LYASES"/>
    <property type="match status" value="1"/>
</dbReference>
<dbReference type="PRINTS" id="PR00149">
    <property type="entry name" value="FUMRATELYASE"/>
</dbReference>
<protein>
    <submittedName>
        <fullName evidence="3">Adenylosuccinate lyase</fullName>
        <ecNumber evidence="3">4.3.2.2</ecNumber>
    </submittedName>
</protein>
<name>A0ABX2W3Y9_9ENTR</name>
<dbReference type="InterPro" id="IPR024083">
    <property type="entry name" value="Fumarase/histidase_N"/>
</dbReference>
<dbReference type="Gene3D" id="1.10.40.30">
    <property type="entry name" value="Fumarase/aspartase (C-terminal domain)"/>
    <property type="match status" value="1"/>
</dbReference>
<dbReference type="SMART" id="SM00998">
    <property type="entry name" value="ADSL_C"/>
    <property type="match status" value="1"/>
</dbReference>
<dbReference type="InterPro" id="IPR019468">
    <property type="entry name" value="AdenyloSucc_lyase_C"/>
</dbReference>
<dbReference type="Gene3D" id="1.10.275.10">
    <property type="entry name" value="Fumarase/aspartase (N-terminal domain)"/>
    <property type="match status" value="1"/>
</dbReference>
<dbReference type="EMBL" id="LXEQ01000056">
    <property type="protein sequence ID" value="OAT25336.1"/>
    <property type="molecule type" value="Genomic_DNA"/>
</dbReference>
<organism evidence="3 4">
    <name type="scientific">Buttiauxella ferragutiae ATCC 51602</name>
    <dbReference type="NCBI Taxonomy" id="1354252"/>
    <lineage>
        <taxon>Bacteria</taxon>
        <taxon>Pseudomonadati</taxon>
        <taxon>Pseudomonadota</taxon>
        <taxon>Gammaproteobacteria</taxon>
        <taxon>Enterobacterales</taxon>
        <taxon>Enterobacteriaceae</taxon>
        <taxon>Buttiauxella</taxon>
    </lineage>
</organism>
<gene>
    <name evidence="3" type="ORF">M976_03917</name>
</gene>
<dbReference type="InterPro" id="IPR000362">
    <property type="entry name" value="Fumarate_lyase_fam"/>
</dbReference>
<dbReference type="InterPro" id="IPR022761">
    <property type="entry name" value="Fumarate_lyase_N"/>
</dbReference>
<dbReference type="Gene3D" id="1.20.200.10">
    <property type="entry name" value="Fumarase/aspartase (Central domain)"/>
    <property type="match status" value="1"/>
</dbReference>
<dbReference type="Pfam" id="PF00206">
    <property type="entry name" value="Lyase_1"/>
    <property type="match status" value="1"/>
</dbReference>
<dbReference type="PANTHER" id="PTHR43172:SF1">
    <property type="entry name" value="ADENYLOSUCCINATE LYASE"/>
    <property type="match status" value="1"/>
</dbReference>
<dbReference type="Pfam" id="PF10397">
    <property type="entry name" value="ADSL_C"/>
    <property type="match status" value="1"/>
</dbReference>
<dbReference type="PANTHER" id="PTHR43172">
    <property type="entry name" value="ADENYLOSUCCINATE LYASE"/>
    <property type="match status" value="1"/>
</dbReference>
<evidence type="ECO:0000313" key="3">
    <source>
        <dbReference type="EMBL" id="OAT25336.1"/>
    </source>
</evidence>
<evidence type="ECO:0000256" key="1">
    <source>
        <dbReference type="ARBA" id="ARBA00023239"/>
    </source>
</evidence>
<accession>A0ABX2W3Y9</accession>
<dbReference type="InterPro" id="IPR020557">
    <property type="entry name" value="Fumarate_lyase_CS"/>
</dbReference>
<dbReference type="Proteomes" id="UP000078407">
    <property type="component" value="Unassembled WGS sequence"/>
</dbReference>
<feature type="domain" description="Adenylosuccinate lyase C-terminal" evidence="2">
    <location>
        <begin position="362"/>
        <end position="433"/>
    </location>
</feature>